<evidence type="ECO:0000313" key="1">
    <source>
        <dbReference type="EMBL" id="AGN30296.1"/>
    </source>
</evidence>
<organism evidence="1 2">
    <name type="scientific">Vibrio phage nt-1</name>
    <dbReference type="NCBI Taxonomy" id="115992"/>
    <lineage>
        <taxon>Viruses</taxon>
        <taxon>Duplodnaviria</taxon>
        <taxon>Heunggongvirae</taxon>
        <taxon>Uroviricota</taxon>
        <taxon>Caudoviricetes</taxon>
        <taxon>Pantevenvirales</taxon>
        <taxon>Straboviridae</taxon>
        <taxon>Mylasvirus</taxon>
        <taxon>Mylasvirus persius</taxon>
    </lineage>
</organism>
<accession>R9TET0</accession>
<gene>
    <name evidence="1" type="ORF">VPFG_00297</name>
</gene>
<reference evidence="1 2" key="1">
    <citation type="journal article" date="2014" name="Genome Biol. Evol.">
        <title>Composite Conserved Promoter-Terminator Motifs (PeSLs) that Mediate Modular Shuffling in the Diverse T4-Like Myoviruses.</title>
        <authorList>
            <person name="Comeau A.M."/>
            <person name="Arbiol C."/>
            <person name="Krisch H.M."/>
        </authorList>
    </citation>
    <scope>NUCLEOTIDE SEQUENCE [LARGE SCALE GENOMIC DNA]</scope>
</reference>
<proteinExistence type="predicted"/>
<protein>
    <submittedName>
        <fullName evidence="1">Uncharacterized protein</fullName>
    </submittedName>
</protein>
<dbReference type="Proteomes" id="UP000201461">
    <property type="component" value="Segment"/>
</dbReference>
<sequence>MPSTTLVCFDCRTTKREISIACTTWERDRPSCTCQHCGQDMHRVTSSIPVPKKSDDRGWKDLLKHVSKWNIIQEEKDRWWNTQRCMRLRDEAKNSRV</sequence>
<dbReference type="RefSeq" id="YP_008125445.1">
    <property type="nucleotide sequence ID" value="NC_021529.2"/>
</dbReference>
<name>R9TET0_9CAUD</name>
<dbReference type="EMBL" id="HQ317393">
    <property type="protein sequence ID" value="AGN30296.1"/>
    <property type="molecule type" value="Genomic_DNA"/>
</dbReference>
<dbReference type="GeneID" id="15926750"/>
<keyword evidence="2" id="KW-1185">Reference proteome</keyword>
<dbReference type="KEGG" id="vg:15926750"/>
<evidence type="ECO:0000313" key="2">
    <source>
        <dbReference type="Proteomes" id="UP000201461"/>
    </source>
</evidence>